<name>A0AAV4ZYY9_9AGAM</name>
<sequence length="386" mass="43967">MLYFLNIIRKLNEQDRKGEIFPILTWNPCVIGPVMRVVGPEALGWIGNIEAKELAERTDEAEIDHPPNREIIRIPGLPPMYDYEFFPQETNMPKEIVKIQLKMHKYAYTMVHEFDGLINASSVAFEAEACHATKAWYAERNKPFYIVGPLVPDDMLTDNDNELGRSVLSTKESEVMRFLDKVYATSGKQSLLYVCFCFKLFRKSQRLPNPMTGFVRNVVLASSEIRKNARSYHRKFKIFSDMALTCSWAPQQSVLSHKALGWFLTHCGQGDCSEGILKAVPMIAYPLFAEQPGTAAHVSVNLDIAYELLEVRTGLGLKTLHRGYHPKGTMEALEEEARFVINDALKGEGGIRKRKNIEELRNRVRNGVKEDGESGKDLSRFVEEYL</sequence>
<dbReference type="PANTHER" id="PTHR48045:SF31">
    <property type="entry name" value="UDP-GLYCOSYLTRANSFERASE 76B1-LIKE"/>
    <property type="match status" value="1"/>
</dbReference>
<dbReference type="SUPFAM" id="SSF53756">
    <property type="entry name" value="UDP-Glycosyltransferase/glycogen phosphorylase"/>
    <property type="match status" value="1"/>
</dbReference>
<dbReference type="Proteomes" id="UP001050691">
    <property type="component" value="Unassembled WGS sequence"/>
</dbReference>
<dbReference type="Pfam" id="PF00201">
    <property type="entry name" value="UDPGT"/>
    <property type="match status" value="1"/>
</dbReference>
<evidence type="ECO:0000256" key="1">
    <source>
        <dbReference type="ARBA" id="ARBA00022679"/>
    </source>
</evidence>
<dbReference type="GO" id="GO:0008194">
    <property type="term" value="F:UDP-glycosyltransferase activity"/>
    <property type="evidence" value="ECO:0007669"/>
    <property type="project" value="InterPro"/>
</dbReference>
<gene>
    <name evidence="2" type="ORF">Clacol_000072</name>
</gene>
<dbReference type="PANTHER" id="PTHR48045">
    <property type="entry name" value="UDP-GLYCOSYLTRANSFERASE 72B1"/>
    <property type="match status" value="1"/>
</dbReference>
<dbReference type="EMBL" id="BPWL01000001">
    <property type="protein sequence ID" value="GJJ05885.1"/>
    <property type="molecule type" value="Genomic_DNA"/>
</dbReference>
<proteinExistence type="predicted"/>
<organism evidence="2 3">
    <name type="scientific">Clathrus columnatus</name>
    <dbReference type="NCBI Taxonomy" id="1419009"/>
    <lineage>
        <taxon>Eukaryota</taxon>
        <taxon>Fungi</taxon>
        <taxon>Dikarya</taxon>
        <taxon>Basidiomycota</taxon>
        <taxon>Agaricomycotina</taxon>
        <taxon>Agaricomycetes</taxon>
        <taxon>Phallomycetidae</taxon>
        <taxon>Phallales</taxon>
        <taxon>Clathraceae</taxon>
        <taxon>Clathrus</taxon>
    </lineage>
</organism>
<dbReference type="InterPro" id="IPR002213">
    <property type="entry name" value="UDP_glucos_trans"/>
</dbReference>
<protein>
    <submittedName>
        <fullName evidence="2">Uncharacterized protein</fullName>
    </submittedName>
</protein>
<evidence type="ECO:0000313" key="2">
    <source>
        <dbReference type="EMBL" id="GJJ05885.1"/>
    </source>
</evidence>
<dbReference type="Gene3D" id="3.40.50.2000">
    <property type="entry name" value="Glycogen Phosphorylase B"/>
    <property type="match status" value="2"/>
</dbReference>
<keyword evidence="1" id="KW-0808">Transferase</keyword>
<reference evidence="2" key="1">
    <citation type="submission" date="2021-10" db="EMBL/GenBank/DDBJ databases">
        <title>De novo Genome Assembly of Clathrus columnatus (Basidiomycota, Fungi) Using Illumina and Nanopore Sequence Data.</title>
        <authorList>
            <person name="Ogiso-Tanaka E."/>
            <person name="Itagaki H."/>
            <person name="Hosoya T."/>
            <person name="Hosaka K."/>
        </authorList>
    </citation>
    <scope>NUCLEOTIDE SEQUENCE</scope>
    <source>
        <strain evidence="2">MO-923</strain>
    </source>
</reference>
<accession>A0AAV4ZYY9</accession>
<comment type="caution">
    <text evidence="2">The sequence shown here is derived from an EMBL/GenBank/DDBJ whole genome shotgun (WGS) entry which is preliminary data.</text>
</comment>
<keyword evidence="3" id="KW-1185">Reference proteome</keyword>
<dbReference type="AlphaFoldDB" id="A0AAV4ZYY9"/>
<evidence type="ECO:0000313" key="3">
    <source>
        <dbReference type="Proteomes" id="UP001050691"/>
    </source>
</evidence>